<name>A0A0S2DQB3_LYSEN</name>
<dbReference type="PATRIC" id="fig|69.6.peg.5378"/>
<proteinExistence type="predicted"/>
<protein>
    <submittedName>
        <fullName evidence="1">Uncharacterized protein</fullName>
    </submittedName>
</protein>
<dbReference type="OrthoDB" id="9970522at2"/>
<dbReference type="RefSeq" id="WP_057949827.1">
    <property type="nucleotide sequence ID" value="NZ_CP067396.1"/>
</dbReference>
<sequence>MKIAILVGPLLLAAAAGAHAQAPDAAREALRQAATGDAFRIGYTQFRLAPDGLVSTAAQSAGSQAVRVGDYAVQVRPAAARSARAVAAKPRLVAAVGDDGKAVVVTSTLNVYHRDPAALQAAARASGGTLVYSSVAGGNGRIEFDSVDAAMKAMAKIQAIAGIKEVAPEIIEGDDAPT</sequence>
<dbReference type="KEGG" id="lez:GLE_5463"/>
<dbReference type="EMBL" id="CP013140">
    <property type="protein sequence ID" value="ALN60804.1"/>
    <property type="molecule type" value="Genomic_DNA"/>
</dbReference>
<reference evidence="1 2" key="1">
    <citation type="submission" date="2015-11" db="EMBL/GenBank/DDBJ databases">
        <title>Genome sequences of Lysobacter enzymogenes strain C3 and Lysobacter antibioticus ATCC 29479.</title>
        <authorList>
            <person name="Kobayashi D.Y."/>
        </authorList>
    </citation>
    <scope>NUCLEOTIDE SEQUENCE [LARGE SCALE GENOMIC DNA]</scope>
    <source>
        <strain evidence="1 2">C3</strain>
    </source>
</reference>
<evidence type="ECO:0000313" key="2">
    <source>
        <dbReference type="Proteomes" id="UP000061569"/>
    </source>
</evidence>
<accession>A0A0S2DQB3</accession>
<dbReference type="AlphaFoldDB" id="A0A0S2DQB3"/>
<gene>
    <name evidence="1" type="ORF">GLE_5463</name>
</gene>
<dbReference type="Proteomes" id="UP000061569">
    <property type="component" value="Chromosome"/>
</dbReference>
<evidence type="ECO:0000313" key="1">
    <source>
        <dbReference type="EMBL" id="ALN60804.1"/>
    </source>
</evidence>
<dbReference type="STRING" id="69.GLE_5463"/>
<organism evidence="1 2">
    <name type="scientific">Lysobacter enzymogenes</name>
    <dbReference type="NCBI Taxonomy" id="69"/>
    <lineage>
        <taxon>Bacteria</taxon>
        <taxon>Pseudomonadati</taxon>
        <taxon>Pseudomonadota</taxon>
        <taxon>Gammaproteobacteria</taxon>
        <taxon>Lysobacterales</taxon>
        <taxon>Lysobacteraceae</taxon>
        <taxon>Lysobacter</taxon>
    </lineage>
</organism>